<gene>
    <name evidence="3" type="ORF">HINF_LOCUS33234</name>
    <name evidence="2" type="ORF">HINF_LOCUS38765</name>
</gene>
<sequence>MNSQQLNVLYQVKKQVDELTHTDNSEQQVFQYVTDHMDQFDEQKIWKKVKFALPKGHQDQDPKKVYIDATKNYRKPITDLHDAEMRMFTWQAVANNERDVEKIVNYLTKIYVDQMYWKLDILDIVKQAFRKTVLLRGQTPAEIIDDVRDDFREEIEGMKDIKQLKLFNPLGRPIGNTFENFMKIQQSSPVTEAQKALIHKLVDQYTAQHQFYQKLVAAYVKKVIPNLPDSIIAKEVAIYRALKLSQTMNQKKTDEDSVTGSSSFSNTTENKTEPEKTDKRTVQKEKMDQKQERVQVKKDEPTSQSKKKVEIVKEEKGAKNAKLAETTTKTADKNDKTKQPASQVPTNVQSAQNSKMVSEQPSSRLINETPREQVIRIDQPTEQPKQTMQQYHQYQQMAPQVIQPQINFPPFQQIQFPSQINLVSQNQTELQQIVTQQKQLIQEQISNQKLQTQLNQQFTSSITDIKSLMTTMSSTLLQNVQATNKQGQEIISTLQSISKQIDESSSMKAQLKQQQEEIKKLKEDLEKKDKQNSQILWENLRKTK</sequence>
<dbReference type="AlphaFoldDB" id="A0AA86Q2T7"/>
<evidence type="ECO:0000313" key="4">
    <source>
        <dbReference type="Proteomes" id="UP001642409"/>
    </source>
</evidence>
<evidence type="ECO:0000313" key="3">
    <source>
        <dbReference type="EMBL" id="CAL6030357.1"/>
    </source>
</evidence>
<dbReference type="EMBL" id="CATOUU010000822">
    <property type="protein sequence ID" value="CAI9951120.1"/>
    <property type="molecule type" value="Genomic_DNA"/>
</dbReference>
<accession>A0AA86Q2T7</accession>
<evidence type="ECO:0000256" key="1">
    <source>
        <dbReference type="SAM" id="MobiDB-lite"/>
    </source>
</evidence>
<evidence type="ECO:0000313" key="2">
    <source>
        <dbReference type="EMBL" id="CAI9951120.1"/>
    </source>
</evidence>
<proteinExistence type="predicted"/>
<reference evidence="2" key="1">
    <citation type="submission" date="2023-06" db="EMBL/GenBank/DDBJ databases">
        <authorList>
            <person name="Kurt Z."/>
        </authorList>
    </citation>
    <scope>NUCLEOTIDE SEQUENCE</scope>
</reference>
<reference evidence="3 4" key="2">
    <citation type="submission" date="2024-07" db="EMBL/GenBank/DDBJ databases">
        <authorList>
            <person name="Akdeniz Z."/>
        </authorList>
    </citation>
    <scope>NUCLEOTIDE SEQUENCE [LARGE SCALE GENOMIC DNA]</scope>
</reference>
<protein>
    <submittedName>
        <fullName evidence="2">Uncharacterized protein</fullName>
    </submittedName>
</protein>
<organism evidence="2">
    <name type="scientific">Hexamita inflata</name>
    <dbReference type="NCBI Taxonomy" id="28002"/>
    <lineage>
        <taxon>Eukaryota</taxon>
        <taxon>Metamonada</taxon>
        <taxon>Diplomonadida</taxon>
        <taxon>Hexamitidae</taxon>
        <taxon>Hexamitinae</taxon>
        <taxon>Hexamita</taxon>
    </lineage>
</organism>
<dbReference type="Proteomes" id="UP001642409">
    <property type="component" value="Unassembled WGS sequence"/>
</dbReference>
<feature type="region of interest" description="Disordered" evidence="1">
    <location>
        <begin position="523"/>
        <end position="544"/>
    </location>
</feature>
<feature type="compositionally biased region" description="Basic and acidic residues" evidence="1">
    <location>
        <begin position="270"/>
        <end position="318"/>
    </location>
</feature>
<keyword evidence="4" id="KW-1185">Reference proteome</keyword>
<dbReference type="EMBL" id="CAXDID020000115">
    <property type="protein sequence ID" value="CAL6030357.1"/>
    <property type="molecule type" value="Genomic_DNA"/>
</dbReference>
<comment type="caution">
    <text evidence="2">The sequence shown here is derived from an EMBL/GenBank/DDBJ whole genome shotgun (WGS) entry which is preliminary data.</text>
</comment>
<feature type="compositionally biased region" description="Polar residues" evidence="1">
    <location>
        <begin position="339"/>
        <end position="366"/>
    </location>
</feature>
<feature type="region of interest" description="Disordered" evidence="1">
    <location>
        <begin position="248"/>
        <end position="367"/>
    </location>
</feature>
<name>A0AA86Q2T7_9EUKA</name>